<feature type="compositionally biased region" description="Gly residues" evidence="1">
    <location>
        <begin position="35"/>
        <end position="44"/>
    </location>
</feature>
<reference evidence="3" key="1">
    <citation type="journal article" date="2019" name="Int. J. Syst. Evol. Microbiol.">
        <title>The Global Catalogue of Microorganisms (GCM) 10K type strain sequencing project: providing services to taxonomists for standard genome sequencing and annotation.</title>
        <authorList>
            <consortium name="The Broad Institute Genomics Platform"/>
            <consortium name="The Broad Institute Genome Sequencing Center for Infectious Disease"/>
            <person name="Wu L."/>
            <person name="Ma J."/>
        </authorList>
    </citation>
    <scope>NUCLEOTIDE SEQUENCE [LARGE SCALE GENOMIC DNA]</scope>
    <source>
        <strain evidence="3">JCM 17927</strain>
    </source>
</reference>
<gene>
    <name evidence="2" type="ORF">GCM10023189_23520</name>
</gene>
<feature type="region of interest" description="Disordered" evidence="1">
    <location>
        <begin position="19"/>
        <end position="44"/>
    </location>
</feature>
<evidence type="ECO:0000313" key="3">
    <source>
        <dbReference type="Proteomes" id="UP001501175"/>
    </source>
</evidence>
<comment type="caution">
    <text evidence="2">The sequence shown here is derived from an EMBL/GenBank/DDBJ whole genome shotgun (WGS) entry which is preliminary data.</text>
</comment>
<protein>
    <submittedName>
        <fullName evidence="2">Uncharacterized protein</fullName>
    </submittedName>
</protein>
<evidence type="ECO:0000313" key="2">
    <source>
        <dbReference type="EMBL" id="GAA4455574.1"/>
    </source>
</evidence>
<evidence type="ECO:0000256" key="1">
    <source>
        <dbReference type="SAM" id="MobiDB-lite"/>
    </source>
</evidence>
<proteinExistence type="predicted"/>
<accession>A0ABP8MWL0</accession>
<sequence length="98" mass="10424">MPVLIYQPDVLVNPISSKAVSSNPVTSQSSQSGPEGDGWVGGPGISGFVPVPAGLRYERMRNEAVIYGFPLRYVLVISKEKPGLLGAAEKNLRISLKA</sequence>
<name>A0ABP8MWL0_9BACT</name>
<dbReference type="Proteomes" id="UP001501175">
    <property type="component" value="Unassembled WGS sequence"/>
</dbReference>
<organism evidence="2 3">
    <name type="scientific">Nibrella saemangeumensis</name>
    <dbReference type="NCBI Taxonomy" id="1084526"/>
    <lineage>
        <taxon>Bacteria</taxon>
        <taxon>Pseudomonadati</taxon>
        <taxon>Bacteroidota</taxon>
        <taxon>Cytophagia</taxon>
        <taxon>Cytophagales</taxon>
        <taxon>Spirosomataceae</taxon>
        <taxon>Nibrella</taxon>
    </lineage>
</organism>
<keyword evidence="3" id="KW-1185">Reference proteome</keyword>
<dbReference type="EMBL" id="BAABHD010000027">
    <property type="protein sequence ID" value="GAA4455574.1"/>
    <property type="molecule type" value="Genomic_DNA"/>
</dbReference>
<feature type="compositionally biased region" description="Low complexity" evidence="1">
    <location>
        <begin position="20"/>
        <end position="34"/>
    </location>
</feature>